<dbReference type="SUPFAM" id="SSF111369">
    <property type="entry name" value="HlyD-like secretion proteins"/>
    <property type="match status" value="2"/>
</dbReference>
<feature type="chain" id="PRO_5041247089" evidence="7">
    <location>
        <begin position="26"/>
        <end position="326"/>
    </location>
</feature>
<evidence type="ECO:0000313" key="11">
    <source>
        <dbReference type="Proteomes" id="UP001228113"/>
    </source>
</evidence>
<name>A0AA48H8U6_9BACT</name>
<evidence type="ECO:0000256" key="2">
    <source>
        <dbReference type="ARBA" id="ARBA00010602"/>
    </source>
</evidence>
<feature type="domain" description="CusB-like beta-barrel" evidence="9">
    <location>
        <begin position="239"/>
        <end position="325"/>
    </location>
</feature>
<dbReference type="EMBL" id="AP027081">
    <property type="protein sequence ID" value="BDU78058.1"/>
    <property type="molecule type" value="Genomic_DNA"/>
</dbReference>
<proteinExistence type="inferred from homology"/>
<dbReference type="KEGG" id="msea:METESE_30160"/>
<dbReference type="RefSeq" id="WP_316410535.1">
    <property type="nucleotide sequence ID" value="NZ_AP027081.1"/>
</dbReference>
<dbReference type="PANTHER" id="PTHR32347">
    <property type="entry name" value="EFFLUX SYSTEM COMPONENT YKNX-RELATED"/>
    <property type="match status" value="1"/>
</dbReference>
<feature type="signal peptide" evidence="7">
    <location>
        <begin position="1"/>
        <end position="25"/>
    </location>
</feature>
<evidence type="ECO:0000313" key="10">
    <source>
        <dbReference type="EMBL" id="BDU78058.1"/>
    </source>
</evidence>
<dbReference type="Pfam" id="PF25881">
    <property type="entry name" value="HH_YBHG"/>
    <property type="match status" value="1"/>
</dbReference>
<feature type="compositionally biased region" description="Basic and acidic residues" evidence="6">
    <location>
        <begin position="120"/>
        <end position="130"/>
    </location>
</feature>
<evidence type="ECO:0000256" key="4">
    <source>
        <dbReference type="ARBA" id="ARBA00022764"/>
    </source>
</evidence>
<keyword evidence="11" id="KW-1185">Reference proteome</keyword>
<evidence type="ECO:0000259" key="9">
    <source>
        <dbReference type="Pfam" id="PF25954"/>
    </source>
</evidence>
<dbReference type="InterPro" id="IPR058792">
    <property type="entry name" value="Beta-barrel_RND_2"/>
</dbReference>
<evidence type="ECO:0000256" key="5">
    <source>
        <dbReference type="ARBA" id="ARBA00023054"/>
    </source>
</evidence>
<dbReference type="Gene3D" id="1.10.287.470">
    <property type="entry name" value="Helix hairpin bin"/>
    <property type="match status" value="1"/>
</dbReference>
<dbReference type="Pfam" id="PF25954">
    <property type="entry name" value="Beta-barrel_RND_2"/>
    <property type="match status" value="1"/>
</dbReference>
<keyword evidence="3 7" id="KW-0732">Signal</keyword>
<organism evidence="10 11">
    <name type="scientific">Mesoterricola sediminis</name>
    <dbReference type="NCBI Taxonomy" id="2927980"/>
    <lineage>
        <taxon>Bacteria</taxon>
        <taxon>Pseudomonadati</taxon>
        <taxon>Acidobacteriota</taxon>
        <taxon>Holophagae</taxon>
        <taxon>Holophagales</taxon>
        <taxon>Holophagaceae</taxon>
        <taxon>Mesoterricola</taxon>
    </lineage>
</organism>
<evidence type="ECO:0000256" key="3">
    <source>
        <dbReference type="ARBA" id="ARBA00022729"/>
    </source>
</evidence>
<sequence>MIKKQILIPVAVLAVAGLGAGYACRASRASARTTLYGNVDIREVSLAFRVGGRVAGIQVDEGSAVKAGDLIAVLDEEPLRNALAAAESTAAAVAARNALLHRGYRAEDVAQARARRDQARAGAAEAERQWARQRTLQPEGASSQKALDAALAQRDQTAAALKATEEDLRRLEAGYRKEEIAESDGQLRQAQAALETARLNLRDARLTAPSDGVILTRAVEKGSMVLAGAPGFSLSLTRPVWVRAYVEEPVLGRFNTGTAVTLHTDLDPAKVYHGVVGFVSPTAEFTPKTVETADLRTALVYRIRVVVSDPDPALRQGMPVTVRLAK</sequence>
<dbReference type="InterPro" id="IPR050465">
    <property type="entry name" value="UPF0194_transport"/>
</dbReference>
<dbReference type="Gene3D" id="2.40.30.170">
    <property type="match status" value="1"/>
</dbReference>
<dbReference type="GO" id="GO:0042597">
    <property type="term" value="C:periplasmic space"/>
    <property type="evidence" value="ECO:0007669"/>
    <property type="project" value="UniProtKB-SubCell"/>
</dbReference>
<dbReference type="Proteomes" id="UP001228113">
    <property type="component" value="Chromosome"/>
</dbReference>
<dbReference type="Gene3D" id="2.40.50.100">
    <property type="match status" value="1"/>
</dbReference>
<protein>
    <submittedName>
        <fullName evidence="10">UPF0194 membrane protein</fullName>
    </submittedName>
</protein>
<evidence type="ECO:0000259" key="8">
    <source>
        <dbReference type="Pfam" id="PF25881"/>
    </source>
</evidence>
<dbReference type="InterPro" id="IPR059052">
    <property type="entry name" value="HH_YbhG-like"/>
</dbReference>
<comment type="subcellular location">
    <subcellularLocation>
        <location evidence="1">Periplasm</location>
    </subcellularLocation>
</comment>
<feature type="region of interest" description="Disordered" evidence="6">
    <location>
        <begin position="120"/>
        <end position="146"/>
    </location>
</feature>
<gene>
    <name evidence="10" type="ORF">METESE_30160</name>
</gene>
<keyword evidence="5" id="KW-0175">Coiled coil</keyword>
<evidence type="ECO:0000256" key="6">
    <source>
        <dbReference type="SAM" id="MobiDB-lite"/>
    </source>
</evidence>
<dbReference type="PROSITE" id="PS51257">
    <property type="entry name" value="PROKAR_LIPOPROTEIN"/>
    <property type="match status" value="1"/>
</dbReference>
<evidence type="ECO:0000256" key="7">
    <source>
        <dbReference type="SAM" id="SignalP"/>
    </source>
</evidence>
<comment type="similarity">
    <text evidence="2">Belongs to the UPF0194 family.</text>
</comment>
<accession>A0AA48H8U6</accession>
<feature type="domain" description="YbhG-like alpha-helical hairpin" evidence="8">
    <location>
        <begin position="74"/>
        <end position="203"/>
    </location>
</feature>
<reference evidence="10" key="1">
    <citation type="journal article" date="2023" name="Int. J. Syst. Evol. Microbiol.">
        <title>Mesoterricola silvestris gen. nov., sp. nov., Mesoterricola sediminis sp. nov., Geothrix oryzae sp. nov., Geothrix edaphica sp. nov., Geothrix rubra sp. nov., and Geothrix limicola sp. nov., six novel members of Acidobacteriota isolated from soils.</title>
        <authorList>
            <person name="Itoh H."/>
            <person name="Sugisawa Y."/>
            <person name="Mise K."/>
            <person name="Xu Z."/>
            <person name="Kuniyasu M."/>
            <person name="Ushijima N."/>
            <person name="Kawano K."/>
            <person name="Kobayashi E."/>
            <person name="Shiratori Y."/>
            <person name="Masuda Y."/>
            <person name="Senoo K."/>
        </authorList>
    </citation>
    <scope>NUCLEOTIDE SEQUENCE</scope>
    <source>
        <strain evidence="10">W786</strain>
    </source>
</reference>
<dbReference type="PANTHER" id="PTHR32347:SF29">
    <property type="entry name" value="UPF0194 MEMBRANE PROTEIN YBHG"/>
    <property type="match status" value="1"/>
</dbReference>
<keyword evidence="4" id="KW-0574">Periplasm</keyword>
<dbReference type="NCBIfam" id="NF002939">
    <property type="entry name" value="PRK03598.1"/>
    <property type="match status" value="1"/>
</dbReference>
<evidence type="ECO:0000256" key="1">
    <source>
        <dbReference type="ARBA" id="ARBA00004418"/>
    </source>
</evidence>
<dbReference type="AlphaFoldDB" id="A0AA48H8U6"/>